<evidence type="ECO:0000313" key="2">
    <source>
        <dbReference type="Proteomes" id="UP001172386"/>
    </source>
</evidence>
<gene>
    <name evidence="1" type="ORF">H2198_004306</name>
</gene>
<reference evidence="1" key="1">
    <citation type="submission" date="2022-10" db="EMBL/GenBank/DDBJ databases">
        <title>Culturing micro-colonial fungi from biological soil crusts in the Mojave desert and describing Neophaeococcomyces mojavensis, and introducing the new genera and species Taxawa tesnikishii.</title>
        <authorList>
            <person name="Kurbessoian T."/>
            <person name="Stajich J.E."/>
        </authorList>
    </citation>
    <scope>NUCLEOTIDE SEQUENCE</scope>
    <source>
        <strain evidence="1">JES_112</strain>
    </source>
</reference>
<organism evidence="1 2">
    <name type="scientific">Neophaeococcomyces mojaviensis</name>
    <dbReference type="NCBI Taxonomy" id="3383035"/>
    <lineage>
        <taxon>Eukaryota</taxon>
        <taxon>Fungi</taxon>
        <taxon>Dikarya</taxon>
        <taxon>Ascomycota</taxon>
        <taxon>Pezizomycotina</taxon>
        <taxon>Eurotiomycetes</taxon>
        <taxon>Chaetothyriomycetidae</taxon>
        <taxon>Chaetothyriales</taxon>
        <taxon>Chaetothyriales incertae sedis</taxon>
        <taxon>Neophaeococcomyces</taxon>
    </lineage>
</organism>
<proteinExistence type="predicted"/>
<comment type="caution">
    <text evidence="1">The sequence shown here is derived from an EMBL/GenBank/DDBJ whole genome shotgun (WGS) entry which is preliminary data.</text>
</comment>
<protein>
    <submittedName>
        <fullName evidence="1">Uncharacterized protein</fullName>
    </submittedName>
</protein>
<name>A0ACC3A8V7_9EURO</name>
<sequence>MSNNYIKNIAIVGAAGQQGKHVVNALLATGKHSVTAVTREDSTNTDSIASGVTIKKVNYENQDSLVTALKGQDCLIITMSVQAPPGTSEKLIEAAAKAGVPWILPNEWGSDYNNEQLSKDIFIGVVAQKNRALIEKLGVSSWIGISCGFWYQYSLGTSPILYGFDFQNRAVTFYDEGKQPLNTSTWEQTALAVAKILSLPISGAGSDEMTLEKDFKNTYANINSFRLSQKDMFESVKRVTGTTDADWKINYQPSKERYEEGLKQYQGGDRMGFGKLLYARMFYPGLEVPDPINEKLGLPKEDLDECTKGAIERSEMIAKSRGAGAS</sequence>
<dbReference type="EMBL" id="JAPDRQ010000064">
    <property type="protein sequence ID" value="KAJ9657431.1"/>
    <property type="molecule type" value="Genomic_DNA"/>
</dbReference>
<accession>A0ACC3A8V7</accession>
<evidence type="ECO:0000313" key="1">
    <source>
        <dbReference type="EMBL" id="KAJ9657431.1"/>
    </source>
</evidence>
<dbReference type="Proteomes" id="UP001172386">
    <property type="component" value="Unassembled WGS sequence"/>
</dbReference>
<keyword evidence="2" id="KW-1185">Reference proteome</keyword>